<dbReference type="Gene3D" id="2.60.450.20">
    <property type="match status" value="1"/>
</dbReference>
<feature type="compositionally biased region" description="Low complexity" evidence="3">
    <location>
        <begin position="1480"/>
        <end position="1492"/>
    </location>
</feature>
<feature type="domain" description="Centromere protein J C-terminal" evidence="4">
    <location>
        <begin position="1717"/>
        <end position="1751"/>
    </location>
</feature>
<feature type="compositionally biased region" description="Basic and acidic residues" evidence="3">
    <location>
        <begin position="620"/>
        <end position="632"/>
    </location>
</feature>
<gene>
    <name evidence="6" type="ORF">MGAL_10B004418</name>
</gene>
<dbReference type="PANTHER" id="PTHR10331:SF6">
    <property type="entry name" value="SPINDLE ASSEMBLY ABNORMAL 4"/>
    <property type="match status" value="1"/>
</dbReference>
<feature type="compositionally biased region" description="Polar residues" evidence="3">
    <location>
        <begin position="1420"/>
        <end position="1441"/>
    </location>
</feature>
<feature type="compositionally biased region" description="Polar residues" evidence="3">
    <location>
        <begin position="53"/>
        <end position="92"/>
    </location>
</feature>
<protein>
    <submittedName>
        <fullName evidence="6">Centromere protein J</fullName>
    </submittedName>
</protein>
<dbReference type="GO" id="GO:0005813">
    <property type="term" value="C:centrosome"/>
    <property type="evidence" value="ECO:0007669"/>
    <property type="project" value="TreeGrafter"/>
</dbReference>
<dbReference type="Pfam" id="PF07202">
    <property type="entry name" value="Tcp10_C"/>
    <property type="match status" value="4"/>
</dbReference>
<feature type="domain" description="Centromere protein J C-terminal" evidence="4">
    <location>
        <begin position="1755"/>
        <end position="1785"/>
    </location>
</feature>
<feature type="region of interest" description="Disordered" evidence="3">
    <location>
        <begin position="472"/>
        <end position="632"/>
    </location>
</feature>
<evidence type="ECO:0000256" key="3">
    <source>
        <dbReference type="SAM" id="MobiDB-lite"/>
    </source>
</evidence>
<feature type="compositionally biased region" description="Polar residues" evidence="3">
    <location>
        <begin position="389"/>
        <end position="399"/>
    </location>
</feature>
<feature type="compositionally biased region" description="Low complexity" evidence="3">
    <location>
        <begin position="1453"/>
        <end position="1464"/>
    </location>
</feature>
<feature type="coiled-coil region" evidence="2">
    <location>
        <begin position="1257"/>
        <end position="1319"/>
    </location>
</feature>
<sequence length="1798" mass="201676">MANYFGPNSAAWTARSGVVLDPEKNGPMAFNGAPNINTIMSQAGKMGFDDKQSVPNNKGQHLRSQQDGQNVGLPSSGENMSSQSNGLHFNNASIANNSNMQTMVASNSGIHQNMIPNNMTSQSGGFSVMNLMDTDVNIVSIGGQGMPPMNPMGRTMTSTMNSASMGGQEMTSMSNMMGGEGMTSMNNMMGGQGVPSVNSMGRTMTSATNPVSIGGQGMTSMSNMVGGQGMPSVNSMGRTMTSTMNPVAMGGQGMTSMNNMMSGQGMPSMNSMGRTMTSTMNSTGYNMTGLQQNVRLMNANIPPHMFMQAVNFDSSQNQEEMNKTMETSMDILEQQQAMEQSKLLHRFKELRQLQIQQQEMLMKQQQDQLESLRFEQQNVHSVIAKQRKNQWGGQVNTDLGETRTPPKRQKAQGSGLAKAMSMTQQSHQTHQSQQPNQSQQSYVDYANQSALPCPVMYVPLNEDNDEIKTNPDLFSDTNSHVGSQCTDDGFRQLPDSASEVGEIPQLPSRKPVSRVSTMHMSMKKSLTDDLEQDEGFGTQSFRSSGQTDHHKPNKQFEMMNGQEVYHEDEDSVQLEKQNLDQEEDYDDEDEEEEEDFDEEEEDQDNVTSEEEDRPMAGATLDDRPVIGLGEKKTFEELLEEQLRAEEERMRLQASKGENVESPKRCFLKKGQGIARYGLQSKSKPTKDLKSVKPKVDSNSSQQNRPSKPDTQQNKSAKPDSNSSQQTKTARGDNRPNKILKGDNSTKPQKAGGKEAVPETKKRGTWQDRNKLNLKTSPAKNQKLIKSPNGREDILPKYQQTSSVNDQKVQDKRLLNKPPKGELPKGRQQIQKPNGNINKQQRTEERETVSDSPDFMSDNDSFVVRIHQRAKNDVLEKEEVDEFEYLENCADNMSFCSQSSFVTKILQKDKMKRDPLKPLLQSPRTSVAMQLQATIKNATQQHQSLHQDVHRNVVTENIEQPILQPEQVKKQESKVGKPQDQSDEEEDSSEEDEDDDGNEDEEEEESEEESSDETESEDDSDSDDSDEELPKSPSKVMTRKVASQNTVSNLLQKLKINSHNDSTASLNTSSFVPNPKSPLVISKEVTTASKSKSNSQGFNGLDESVDSTDFKIHSQISSLRKSTDSTSDDGKNDSDDSENSYSNLKILPKRTGKYDSSETDSKLTSDSDNKHQSESDDKHSSDFDDEEEWGDTTLKAKSPKEKRNDQEETSNGSETPPTSKLVSKLFPKLKPQPSKQQIQDQQKLQTVNHTAANDGVQSKVLREKLAELEKEIEKFRSENVNLDKLRKEREEGLSRLKKEITDFEKEKNKELIRIQDYKTEEMKKLKHEKKMFEKYQKAARDIPNKKEREEIEMLKNQMTDLQEEMKRKETRWTSSNSRLRSKIEQLEQENSELKEEIKLMEKRRLEWLQKEQNNKGKSKSAIRSSTPSQLVPTQNSADFQTTDSDEEKDPVRDSSSSKTSYSQMSLRATQSATQVRVPTIPAQQSSSQPSLPSRTAQPNFTSLPGGSKTAQPSFTGHPGPSKTSNFSSQPGPAKSPQPGFSNAQQKSQDHLLRMSLMEDVPRGGAVVAMPQDTSLYTDTEGDTTNSANVPRKTSSKYSVDRSMIDKGNSGYDEFQHNDGKIERIYKTGAREILFGNGTRKEISADGKSIVVSFFNGDIKQIMPDQRVVYYYAEAQTTHSHYPDGLEVLQFPNNQQEKHYPDGTKEITFADQTIKYLFPNGSEESIFSDGTVIRVDKNGDKTMEFPNGQREIHTNDYKKREYPDGTVKTVYPDGRQETRYSNGRIRVKDRDGNVIVDRRC</sequence>
<dbReference type="GO" id="GO:0060271">
    <property type="term" value="P:cilium assembly"/>
    <property type="evidence" value="ECO:0007669"/>
    <property type="project" value="TreeGrafter"/>
</dbReference>
<dbReference type="GO" id="GO:0061511">
    <property type="term" value="P:centriole elongation"/>
    <property type="evidence" value="ECO:0007669"/>
    <property type="project" value="TreeGrafter"/>
</dbReference>
<feature type="domain" description="Centromere protein J C-terminal" evidence="4">
    <location>
        <begin position="1608"/>
        <end position="1641"/>
    </location>
</feature>
<dbReference type="Pfam" id="PF25779">
    <property type="entry name" value="Tubulin-bind_CPAP"/>
    <property type="match status" value="1"/>
</dbReference>
<evidence type="ECO:0000313" key="6">
    <source>
        <dbReference type="EMBL" id="VDH99956.1"/>
    </source>
</evidence>
<feature type="compositionally biased region" description="Polar residues" evidence="3">
    <location>
        <begin position="1208"/>
        <end position="1220"/>
    </location>
</feature>
<dbReference type="InterPro" id="IPR026581">
    <property type="entry name" value="TCP10L/CENPJ"/>
</dbReference>
<feature type="coiled-coil region" evidence="2">
    <location>
        <begin position="315"/>
        <end position="375"/>
    </location>
</feature>
<feature type="compositionally biased region" description="Polar residues" evidence="3">
    <location>
        <begin position="475"/>
        <end position="486"/>
    </location>
</feature>
<accession>A0A8B6C506</accession>
<feature type="region of interest" description="Disordered" evidence="3">
    <location>
        <begin position="649"/>
        <end position="859"/>
    </location>
</feature>
<dbReference type="GO" id="GO:0015631">
    <property type="term" value="F:tubulin binding"/>
    <property type="evidence" value="ECO:0007669"/>
    <property type="project" value="TreeGrafter"/>
</dbReference>
<feature type="compositionally biased region" description="Basic and acidic residues" evidence="3">
    <location>
        <begin position="1380"/>
        <end position="1391"/>
    </location>
</feature>
<evidence type="ECO:0000256" key="1">
    <source>
        <dbReference type="ARBA" id="ARBA00005627"/>
    </source>
</evidence>
<feature type="compositionally biased region" description="Polar residues" evidence="3">
    <location>
        <begin position="1577"/>
        <end position="1596"/>
    </location>
</feature>
<dbReference type="InterPro" id="IPR009852">
    <property type="entry name" value="CENPJ_C_dom"/>
</dbReference>
<keyword evidence="2" id="KW-0175">Coiled coil</keyword>
<dbReference type="EMBL" id="UYJE01001190">
    <property type="protein sequence ID" value="VDH99956.1"/>
    <property type="molecule type" value="Genomic_DNA"/>
</dbReference>
<feature type="compositionally biased region" description="Polar residues" evidence="3">
    <location>
        <begin position="797"/>
        <end position="806"/>
    </location>
</feature>
<dbReference type="InterPro" id="IPR047002">
    <property type="entry name" value="Tcp10_C_sf"/>
</dbReference>
<feature type="compositionally biased region" description="Polar residues" evidence="3">
    <location>
        <begin position="1520"/>
        <end position="1529"/>
    </location>
</feature>
<feature type="compositionally biased region" description="Low complexity" evidence="3">
    <location>
        <begin position="420"/>
        <end position="441"/>
    </location>
</feature>
<dbReference type="GO" id="GO:0005814">
    <property type="term" value="C:centriole"/>
    <property type="evidence" value="ECO:0007669"/>
    <property type="project" value="TreeGrafter"/>
</dbReference>
<feature type="compositionally biased region" description="Polar residues" evidence="3">
    <location>
        <begin position="1493"/>
        <end position="1513"/>
    </location>
</feature>
<feature type="region of interest" description="Disordered" evidence="3">
    <location>
        <begin position="46"/>
        <end position="92"/>
    </location>
</feature>
<evidence type="ECO:0000259" key="5">
    <source>
        <dbReference type="Pfam" id="PF25779"/>
    </source>
</evidence>
<dbReference type="OrthoDB" id="10252174at2759"/>
<feature type="region of interest" description="Disordered" evidence="3">
    <location>
        <begin position="1577"/>
        <end position="1597"/>
    </location>
</feature>
<dbReference type="PANTHER" id="PTHR10331">
    <property type="entry name" value="T COMPLEX PROTEIN 10"/>
    <property type="match status" value="1"/>
</dbReference>
<dbReference type="InterPro" id="IPR058029">
    <property type="entry name" value="Tubulin-bd_CENPJ"/>
</dbReference>
<evidence type="ECO:0000313" key="7">
    <source>
        <dbReference type="Proteomes" id="UP000596742"/>
    </source>
</evidence>
<feature type="domain" description="Centromere protein J C-terminal" evidence="4">
    <location>
        <begin position="1681"/>
        <end position="1709"/>
    </location>
</feature>
<feature type="compositionally biased region" description="Basic and acidic residues" evidence="3">
    <location>
        <begin position="807"/>
        <end position="824"/>
    </location>
</feature>
<comment type="similarity">
    <text evidence="1">Belongs to the TCP10 family.</text>
</comment>
<reference evidence="6" key="1">
    <citation type="submission" date="2018-11" db="EMBL/GenBank/DDBJ databases">
        <authorList>
            <person name="Alioto T."/>
            <person name="Alioto T."/>
        </authorList>
    </citation>
    <scope>NUCLEOTIDE SEQUENCE</scope>
</reference>
<feature type="compositionally biased region" description="Polar residues" evidence="3">
    <location>
        <begin position="696"/>
        <end position="728"/>
    </location>
</feature>
<feature type="domain" description="CENPJ tubulin-binding region" evidence="5">
    <location>
        <begin position="621"/>
        <end position="676"/>
    </location>
</feature>
<feature type="compositionally biased region" description="Basic and acidic residues" evidence="3">
    <location>
        <begin position="684"/>
        <end position="695"/>
    </location>
</feature>
<feature type="region of interest" description="Disordered" evidence="3">
    <location>
        <begin position="957"/>
        <end position="1043"/>
    </location>
</feature>
<feature type="compositionally biased region" description="Acidic residues" evidence="3">
    <location>
        <begin position="980"/>
        <end position="1026"/>
    </location>
</feature>
<name>A0A8B6C506_MYTGA</name>
<feature type="compositionally biased region" description="Polar residues" evidence="3">
    <location>
        <begin position="1083"/>
        <end position="1097"/>
    </location>
</feature>
<feature type="compositionally biased region" description="Polar residues" evidence="3">
    <location>
        <begin position="537"/>
        <end position="546"/>
    </location>
</feature>
<organism evidence="6 7">
    <name type="scientific">Mytilus galloprovincialis</name>
    <name type="common">Mediterranean mussel</name>
    <dbReference type="NCBI Taxonomy" id="29158"/>
    <lineage>
        <taxon>Eukaryota</taxon>
        <taxon>Metazoa</taxon>
        <taxon>Spiralia</taxon>
        <taxon>Lophotrochozoa</taxon>
        <taxon>Mollusca</taxon>
        <taxon>Bivalvia</taxon>
        <taxon>Autobranchia</taxon>
        <taxon>Pteriomorphia</taxon>
        <taxon>Mytilida</taxon>
        <taxon>Mytiloidea</taxon>
        <taxon>Mytilidae</taxon>
        <taxon>Mytilinae</taxon>
        <taxon>Mytilus</taxon>
    </lineage>
</organism>
<keyword evidence="7" id="KW-1185">Reference proteome</keyword>
<feature type="region of interest" description="Disordered" evidence="3">
    <location>
        <begin position="1359"/>
        <end position="1391"/>
    </location>
</feature>
<feature type="compositionally biased region" description="Polar residues" evidence="3">
    <location>
        <begin position="1465"/>
        <end position="1475"/>
    </location>
</feature>
<dbReference type="Proteomes" id="UP000596742">
    <property type="component" value="Unassembled WGS sequence"/>
</dbReference>
<proteinExistence type="inferred from homology"/>
<feature type="region of interest" description="Disordered" evidence="3">
    <location>
        <begin position="1407"/>
        <end position="1547"/>
    </location>
</feature>
<evidence type="ECO:0000259" key="4">
    <source>
        <dbReference type="Pfam" id="PF07202"/>
    </source>
</evidence>
<comment type="caution">
    <text evidence="6">The sequence shown here is derived from an EMBL/GenBank/DDBJ whole genome shotgun (WGS) entry which is preliminary data.</text>
</comment>
<evidence type="ECO:0000256" key="2">
    <source>
        <dbReference type="SAM" id="Coils"/>
    </source>
</evidence>
<feature type="compositionally biased region" description="Basic and acidic residues" evidence="3">
    <location>
        <begin position="1151"/>
        <end position="1181"/>
    </location>
</feature>
<feature type="region of interest" description="Disordered" evidence="3">
    <location>
        <begin position="1081"/>
        <end position="1242"/>
    </location>
</feature>
<feature type="region of interest" description="Disordered" evidence="3">
    <location>
        <begin position="389"/>
        <end position="441"/>
    </location>
</feature>
<feature type="compositionally biased region" description="Basic and acidic residues" evidence="3">
    <location>
        <begin position="751"/>
        <end position="770"/>
    </location>
</feature>
<feature type="compositionally biased region" description="Basic and acidic residues" evidence="3">
    <location>
        <begin position="966"/>
        <end position="976"/>
    </location>
</feature>
<feature type="compositionally biased region" description="Acidic residues" evidence="3">
    <location>
        <begin position="580"/>
        <end position="612"/>
    </location>
</feature>
<feature type="compositionally biased region" description="Polar residues" evidence="3">
    <location>
        <begin position="827"/>
        <end position="839"/>
    </location>
</feature>
<feature type="compositionally biased region" description="Low complexity" evidence="3">
    <location>
        <begin position="1230"/>
        <end position="1242"/>
    </location>
</feature>